<feature type="compositionally biased region" description="Basic and acidic residues" evidence="4">
    <location>
        <begin position="32"/>
        <end position="52"/>
    </location>
</feature>
<dbReference type="PANTHER" id="PTHR12687:SF4">
    <property type="entry name" value="NUCLEOLAR COMPLEX PROTEIN 2 HOMOLOG"/>
    <property type="match status" value="1"/>
</dbReference>
<dbReference type="AlphaFoldDB" id="A0A1Y1HVV1"/>
<dbReference type="Pfam" id="PF03715">
    <property type="entry name" value="Noc2"/>
    <property type="match status" value="1"/>
</dbReference>
<proteinExistence type="inferred from homology"/>
<comment type="similarity">
    <text evidence="2">Belongs to the NOC2 family.</text>
</comment>
<comment type="subcellular location">
    <subcellularLocation>
        <location evidence="1">Nucleus</location>
    </subcellularLocation>
</comment>
<organism evidence="5 6">
    <name type="scientific">Klebsormidium nitens</name>
    <name type="common">Green alga</name>
    <name type="synonym">Ulothrix nitens</name>
    <dbReference type="NCBI Taxonomy" id="105231"/>
    <lineage>
        <taxon>Eukaryota</taxon>
        <taxon>Viridiplantae</taxon>
        <taxon>Streptophyta</taxon>
        <taxon>Klebsormidiophyceae</taxon>
        <taxon>Klebsormidiales</taxon>
        <taxon>Klebsormidiaceae</taxon>
        <taxon>Klebsormidium</taxon>
    </lineage>
</organism>
<dbReference type="GO" id="GO:0042273">
    <property type="term" value="P:ribosomal large subunit biogenesis"/>
    <property type="evidence" value="ECO:0000318"/>
    <property type="project" value="GO_Central"/>
</dbReference>
<evidence type="ECO:0000256" key="2">
    <source>
        <dbReference type="ARBA" id="ARBA00005907"/>
    </source>
</evidence>
<dbReference type="GO" id="GO:0005730">
    <property type="term" value="C:nucleolus"/>
    <property type="evidence" value="ECO:0000318"/>
    <property type="project" value="GO_Central"/>
</dbReference>
<feature type="compositionally biased region" description="Acidic residues" evidence="4">
    <location>
        <begin position="728"/>
        <end position="737"/>
    </location>
</feature>
<feature type="compositionally biased region" description="Acidic residues" evidence="4">
    <location>
        <begin position="183"/>
        <end position="207"/>
    </location>
</feature>
<accession>A0A1Y1HVV1</accession>
<dbReference type="Proteomes" id="UP000054558">
    <property type="component" value="Unassembled WGS sequence"/>
</dbReference>
<evidence type="ECO:0008006" key="7">
    <source>
        <dbReference type="Google" id="ProtNLM"/>
    </source>
</evidence>
<feature type="compositionally biased region" description="Acidic residues" evidence="4">
    <location>
        <begin position="128"/>
        <end position="138"/>
    </location>
</feature>
<keyword evidence="3" id="KW-0539">Nucleus</keyword>
<feature type="compositionally biased region" description="Basic and acidic residues" evidence="4">
    <location>
        <begin position="14"/>
        <end position="23"/>
    </location>
</feature>
<feature type="region of interest" description="Disordered" evidence="4">
    <location>
        <begin position="183"/>
        <end position="216"/>
    </location>
</feature>
<gene>
    <name evidence="5" type="ORF">KFL_001060260</name>
</gene>
<evidence type="ECO:0000256" key="3">
    <source>
        <dbReference type="ARBA" id="ARBA00023242"/>
    </source>
</evidence>
<protein>
    <recommendedName>
        <fullName evidence="7">Nucleolar complex protein 2</fullName>
    </recommendedName>
</protein>
<feature type="compositionally biased region" description="Acidic residues" evidence="4">
    <location>
        <begin position="768"/>
        <end position="789"/>
    </location>
</feature>
<dbReference type="EMBL" id="DF237055">
    <property type="protein sequence ID" value="GAQ82293.1"/>
    <property type="molecule type" value="Genomic_DNA"/>
</dbReference>
<feature type="compositionally biased region" description="Basic and acidic residues" evidence="4">
    <location>
        <begin position="750"/>
        <end position="767"/>
    </location>
</feature>
<dbReference type="STRING" id="105231.A0A1Y1HVV1"/>
<dbReference type="GO" id="GO:0030690">
    <property type="term" value="C:Noc1p-Noc2p complex"/>
    <property type="evidence" value="ECO:0000318"/>
    <property type="project" value="GO_Central"/>
</dbReference>
<feature type="compositionally biased region" description="Basic and acidic residues" evidence="4">
    <location>
        <begin position="139"/>
        <end position="155"/>
    </location>
</feature>
<dbReference type="GO" id="GO:0005654">
    <property type="term" value="C:nucleoplasm"/>
    <property type="evidence" value="ECO:0000318"/>
    <property type="project" value="GO_Central"/>
</dbReference>
<feature type="region of interest" description="Disordered" evidence="4">
    <location>
        <begin position="1"/>
        <end position="155"/>
    </location>
</feature>
<feature type="compositionally biased region" description="Basic residues" evidence="4">
    <location>
        <begin position="1"/>
        <end position="13"/>
    </location>
</feature>
<keyword evidence="6" id="KW-1185">Reference proteome</keyword>
<evidence type="ECO:0000313" key="5">
    <source>
        <dbReference type="EMBL" id="GAQ82293.1"/>
    </source>
</evidence>
<sequence>MGKKAKKATKKFQRKELGKEIQKRRAHKIIKGQREKATKQRRPDEDDMEIIRGQDGIAKKSGKMAPKKPVADLDVDELMKGDFLDGSASDDEELSEEDAAAGEDDDLDDVEASDDEDALADIPPAEEPASDDDLGEGESDVRGQNRTLKSEISQHKAQLEALKKKDPEFYKYLEDYDKELLDFDEEEEEGEGPEDEAEEEGGEEEHETEGVGAGKGGEELVLTTAMVDAWCKAAKEKHAFGATKNLLRAFRASCHYGDGDGENLTSQISIASSHVFNRVMLFALREMDGILRALLGINGQDEKTKVADVAKLPRWRKVEPLVRSYLGNALHVLNQMTDTAMIAFTLRRLKASVALLSPFPKFSKKYLKLVLHFWAGSEDSLRLLSILFLREMAVQLDGDFLDQCLKGIYKTYASNVKFVNVAAAPRLAFMSSCIVELYGLNPAASYQHAFVFVRQLALVLRTALSTKGADARKTSEAYRQVYCWQFVKCLEAWANVLASHSDKDDLRPLVYPLTQIITATARLVPTARYFPLRLQCVRMLNHLANSTGHFIPVAPLLLDVLQMKELRSPPTGGPGAAADFYTILRAPKTAPKTRAFQEDSVSLALELLSEHLSQWAYSVAYPELALPVLIQLRKFVKATTVDRFRKQVKQLIDAAERNSEFVGRRRDAVTFSPKDAAAVKSFLQAEREKNQSPLVQFHAGLKQRADARRRQLQASDVQIDGPRPTSDGAEDSEDENGEAVFGGKWLPPGPKKEVVEKPKLREEHPFDSDDEDAADLVEDLVLSEDEDEPTANGAAFGDSDEEPSGSDRDDSDGNESDDDGPMPNVSKQKVNSKGKLGKPKQLGKGRSPSGGSKKSGGFKKKGVGVRATPGVKRRKAKGPSAGPKGPRPSKKGKH</sequence>
<dbReference type="OrthoDB" id="10266662at2759"/>
<feature type="compositionally biased region" description="Basic residues" evidence="4">
    <location>
        <begin position="830"/>
        <end position="843"/>
    </location>
</feature>
<dbReference type="OMA" id="GCLRYYL"/>
<name>A0A1Y1HVV1_KLENI</name>
<evidence type="ECO:0000313" key="6">
    <source>
        <dbReference type="Proteomes" id="UP000054558"/>
    </source>
</evidence>
<feature type="compositionally biased region" description="Acidic residues" evidence="4">
    <location>
        <begin position="88"/>
        <end position="119"/>
    </location>
</feature>
<dbReference type="InterPro" id="IPR005343">
    <property type="entry name" value="Noc2"/>
</dbReference>
<reference evidence="5 6" key="1">
    <citation type="journal article" date="2014" name="Nat. Commun.">
        <title>Klebsormidium flaccidum genome reveals primary factors for plant terrestrial adaptation.</title>
        <authorList>
            <person name="Hori K."/>
            <person name="Maruyama F."/>
            <person name="Fujisawa T."/>
            <person name="Togashi T."/>
            <person name="Yamamoto N."/>
            <person name="Seo M."/>
            <person name="Sato S."/>
            <person name="Yamada T."/>
            <person name="Mori H."/>
            <person name="Tajima N."/>
            <person name="Moriyama T."/>
            <person name="Ikeuchi M."/>
            <person name="Watanabe M."/>
            <person name="Wada H."/>
            <person name="Kobayashi K."/>
            <person name="Saito M."/>
            <person name="Masuda T."/>
            <person name="Sasaki-Sekimoto Y."/>
            <person name="Mashiguchi K."/>
            <person name="Awai K."/>
            <person name="Shimojima M."/>
            <person name="Masuda S."/>
            <person name="Iwai M."/>
            <person name="Nobusawa T."/>
            <person name="Narise T."/>
            <person name="Kondo S."/>
            <person name="Saito H."/>
            <person name="Sato R."/>
            <person name="Murakawa M."/>
            <person name="Ihara Y."/>
            <person name="Oshima-Yamada Y."/>
            <person name="Ohtaka K."/>
            <person name="Satoh M."/>
            <person name="Sonobe K."/>
            <person name="Ishii M."/>
            <person name="Ohtani R."/>
            <person name="Kanamori-Sato M."/>
            <person name="Honoki R."/>
            <person name="Miyazaki D."/>
            <person name="Mochizuki H."/>
            <person name="Umetsu J."/>
            <person name="Higashi K."/>
            <person name="Shibata D."/>
            <person name="Kamiya Y."/>
            <person name="Sato N."/>
            <person name="Nakamura Y."/>
            <person name="Tabata S."/>
            <person name="Ida S."/>
            <person name="Kurokawa K."/>
            <person name="Ohta H."/>
        </authorList>
    </citation>
    <scope>NUCLEOTIDE SEQUENCE [LARGE SCALE GENOMIC DNA]</scope>
    <source>
        <strain evidence="5 6">NIES-2285</strain>
    </source>
</reference>
<evidence type="ECO:0000256" key="4">
    <source>
        <dbReference type="SAM" id="MobiDB-lite"/>
    </source>
</evidence>
<feature type="compositionally biased region" description="Acidic residues" evidence="4">
    <location>
        <begin position="798"/>
        <end position="820"/>
    </location>
</feature>
<dbReference type="PANTHER" id="PTHR12687">
    <property type="entry name" value="NUCLEOLAR COMPLEX 2 AND RAD4-RELATED"/>
    <property type="match status" value="1"/>
</dbReference>
<evidence type="ECO:0000256" key="1">
    <source>
        <dbReference type="ARBA" id="ARBA00004123"/>
    </source>
</evidence>
<feature type="region of interest" description="Disordered" evidence="4">
    <location>
        <begin position="705"/>
        <end position="894"/>
    </location>
</feature>
<dbReference type="GO" id="GO:0030691">
    <property type="term" value="C:Noc2p-Noc3p complex"/>
    <property type="evidence" value="ECO:0000318"/>
    <property type="project" value="GO_Central"/>
</dbReference>